<organism evidence="4 5">
    <name type="scientific">Acanthamoeba castellanii (strain ATCC 30010 / Neff)</name>
    <dbReference type="NCBI Taxonomy" id="1257118"/>
    <lineage>
        <taxon>Eukaryota</taxon>
        <taxon>Amoebozoa</taxon>
        <taxon>Discosea</taxon>
        <taxon>Longamoebia</taxon>
        <taxon>Centramoebida</taxon>
        <taxon>Acanthamoebidae</taxon>
        <taxon>Acanthamoeba</taxon>
    </lineage>
</organism>
<dbReference type="EMBL" id="KB007938">
    <property type="protein sequence ID" value="ELR19100.1"/>
    <property type="molecule type" value="Genomic_DNA"/>
</dbReference>
<dbReference type="InterPro" id="IPR002068">
    <property type="entry name" value="A-crystallin/Hsp20_dom"/>
</dbReference>
<dbReference type="RefSeq" id="XP_004341167.1">
    <property type="nucleotide sequence ID" value="XM_004341119.1"/>
</dbReference>
<dbReference type="VEuPathDB" id="AmoebaDB:ACA1_323340"/>
<dbReference type="AlphaFoldDB" id="L8H1J7"/>
<dbReference type="Proteomes" id="UP000011083">
    <property type="component" value="Unassembled WGS sequence"/>
</dbReference>
<evidence type="ECO:0000256" key="1">
    <source>
        <dbReference type="PROSITE-ProRule" id="PRU00285"/>
    </source>
</evidence>
<dbReference type="OrthoDB" id="1431247at2759"/>
<keyword evidence="5" id="KW-1185">Reference proteome</keyword>
<accession>L8H1J7</accession>
<dbReference type="CDD" id="cd06464">
    <property type="entry name" value="ACD_sHsps-like"/>
    <property type="match status" value="1"/>
</dbReference>
<proteinExistence type="inferred from homology"/>
<evidence type="ECO:0000256" key="2">
    <source>
        <dbReference type="RuleBase" id="RU003616"/>
    </source>
</evidence>
<protein>
    <recommendedName>
        <fullName evidence="3">SHSP domain-containing protein</fullName>
    </recommendedName>
</protein>
<reference evidence="4 5" key="1">
    <citation type="journal article" date="2013" name="Genome Biol.">
        <title>Genome of Acanthamoeba castellanii highlights extensive lateral gene transfer and early evolution of tyrosine kinase signaling.</title>
        <authorList>
            <person name="Clarke M."/>
            <person name="Lohan A.J."/>
            <person name="Liu B."/>
            <person name="Lagkouvardos I."/>
            <person name="Roy S."/>
            <person name="Zafar N."/>
            <person name="Bertelli C."/>
            <person name="Schilde C."/>
            <person name="Kianianmomeni A."/>
            <person name="Burglin T.R."/>
            <person name="Frech C."/>
            <person name="Turcotte B."/>
            <person name="Kopec K.O."/>
            <person name="Synnott J.M."/>
            <person name="Choo C."/>
            <person name="Paponov I."/>
            <person name="Finkler A."/>
            <person name="Soon Heng Tan C."/>
            <person name="Hutchins A.P."/>
            <person name="Weinmeier T."/>
            <person name="Rattei T."/>
            <person name="Chu J.S."/>
            <person name="Gimenez G."/>
            <person name="Irimia M."/>
            <person name="Rigden D.J."/>
            <person name="Fitzpatrick D.A."/>
            <person name="Lorenzo-Morales J."/>
            <person name="Bateman A."/>
            <person name="Chiu C.H."/>
            <person name="Tang P."/>
            <person name="Hegemann P."/>
            <person name="Fromm H."/>
            <person name="Raoult D."/>
            <person name="Greub G."/>
            <person name="Miranda-Saavedra D."/>
            <person name="Chen N."/>
            <person name="Nash P."/>
            <person name="Ginger M.L."/>
            <person name="Horn M."/>
            <person name="Schaap P."/>
            <person name="Caler L."/>
            <person name="Loftus B."/>
        </authorList>
    </citation>
    <scope>NUCLEOTIDE SEQUENCE [LARGE SCALE GENOMIC DNA]</scope>
    <source>
        <strain evidence="4 5">Neff</strain>
    </source>
</reference>
<dbReference type="SUPFAM" id="SSF49764">
    <property type="entry name" value="HSP20-like chaperones"/>
    <property type="match status" value="1"/>
</dbReference>
<evidence type="ECO:0000313" key="4">
    <source>
        <dbReference type="EMBL" id="ELR19100.1"/>
    </source>
</evidence>
<feature type="domain" description="SHSP" evidence="3">
    <location>
        <begin position="68"/>
        <end position="166"/>
    </location>
</feature>
<evidence type="ECO:0000313" key="5">
    <source>
        <dbReference type="Proteomes" id="UP000011083"/>
    </source>
</evidence>
<name>L8H1J7_ACACF</name>
<sequence>MTTLPAVPIGTKWPFPGDREKEEITRIMSRQDEERELHERRAFLDWKDIPRWSHLRDVDRVYLDPYINDRPLWMPRVDVFEEDSGHMRLEVELPGVPKDDINVIVDRSEVTICALKPHTRKEARDGHLLRERHFGRFFRRLRLPYLYHLPTIRYIAIRVKNPWLIM</sequence>
<evidence type="ECO:0000259" key="3">
    <source>
        <dbReference type="PROSITE" id="PS01031"/>
    </source>
</evidence>
<comment type="similarity">
    <text evidence="1 2">Belongs to the small heat shock protein (HSP20) family.</text>
</comment>
<dbReference type="Gene3D" id="2.60.40.790">
    <property type="match status" value="1"/>
</dbReference>
<dbReference type="PROSITE" id="PS01031">
    <property type="entry name" value="SHSP"/>
    <property type="match status" value="1"/>
</dbReference>
<gene>
    <name evidence="4" type="ORF">ACA1_323340</name>
</gene>
<dbReference type="KEGG" id="acan:ACA1_323340"/>
<dbReference type="GeneID" id="14919914"/>
<dbReference type="InterPro" id="IPR008978">
    <property type="entry name" value="HSP20-like_chaperone"/>
</dbReference>
<dbReference type="Pfam" id="PF00011">
    <property type="entry name" value="HSP20"/>
    <property type="match status" value="1"/>
</dbReference>